<dbReference type="OrthoDB" id="2122982at2759"/>
<evidence type="ECO:0000256" key="1">
    <source>
        <dbReference type="SAM" id="MobiDB-lite"/>
    </source>
</evidence>
<gene>
    <name evidence="2" type="ORF">D9611_010859</name>
</gene>
<feature type="compositionally biased region" description="Low complexity" evidence="1">
    <location>
        <begin position="443"/>
        <end position="468"/>
    </location>
</feature>
<organism evidence="2 3">
    <name type="scientific">Ephemerocybe angulata</name>
    <dbReference type="NCBI Taxonomy" id="980116"/>
    <lineage>
        <taxon>Eukaryota</taxon>
        <taxon>Fungi</taxon>
        <taxon>Dikarya</taxon>
        <taxon>Basidiomycota</taxon>
        <taxon>Agaricomycotina</taxon>
        <taxon>Agaricomycetes</taxon>
        <taxon>Agaricomycetidae</taxon>
        <taxon>Agaricales</taxon>
        <taxon>Agaricineae</taxon>
        <taxon>Psathyrellaceae</taxon>
        <taxon>Ephemerocybe</taxon>
    </lineage>
</organism>
<feature type="compositionally biased region" description="Polar residues" evidence="1">
    <location>
        <begin position="10"/>
        <end position="20"/>
    </location>
</feature>
<feature type="region of interest" description="Disordered" evidence="1">
    <location>
        <begin position="435"/>
        <end position="469"/>
    </location>
</feature>
<comment type="caution">
    <text evidence="2">The sequence shown here is derived from an EMBL/GenBank/DDBJ whole genome shotgun (WGS) entry which is preliminary data.</text>
</comment>
<dbReference type="PROSITE" id="PS00018">
    <property type="entry name" value="EF_HAND_1"/>
    <property type="match status" value="1"/>
</dbReference>
<name>A0A8H5C4K1_9AGAR</name>
<dbReference type="EMBL" id="JAACJK010000064">
    <property type="protein sequence ID" value="KAF5335075.1"/>
    <property type="molecule type" value="Genomic_DNA"/>
</dbReference>
<evidence type="ECO:0000313" key="3">
    <source>
        <dbReference type="Proteomes" id="UP000541558"/>
    </source>
</evidence>
<accession>A0A8H5C4K1</accession>
<dbReference type="SUPFAM" id="SSF57850">
    <property type="entry name" value="RING/U-box"/>
    <property type="match status" value="1"/>
</dbReference>
<evidence type="ECO:0008006" key="4">
    <source>
        <dbReference type="Google" id="ProtNLM"/>
    </source>
</evidence>
<proteinExistence type="predicted"/>
<reference evidence="2 3" key="1">
    <citation type="journal article" date="2020" name="ISME J.">
        <title>Uncovering the hidden diversity of litter-decomposition mechanisms in mushroom-forming fungi.</title>
        <authorList>
            <person name="Floudas D."/>
            <person name="Bentzer J."/>
            <person name="Ahren D."/>
            <person name="Johansson T."/>
            <person name="Persson P."/>
            <person name="Tunlid A."/>
        </authorList>
    </citation>
    <scope>NUCLEOTIDE SEQUENCE [LARGE SCALE GENOMIC DNA]</scope>
    <source>
        <strain evidence="2 3">CBS 175.51</strain>
    </source>
</reference>
<evidence type="ECO:0000313" key="2">
    <source>
        <dbReference type="EMBL" id="KAF5335075.1"/>
    </source>
</evidence>
<protein>
    <recommendedName>
        <fullName evidence="4">EF-hand domain-containing protein</fullName>
    </recommendedName>
</protein>
<sequence>MMHAPAKRTQAPSKRSPLSASSEFFDLERSEQSALSPSIFSAGGNNSLATRTEKGLALADPLTEVHEFCEANTELLGTRCYDLIEHGAGSKPIEEAIQSVNEKGKAIVKGLQALGQVHPFVGVAVGAFVLVVTMDMTRRENDRKVVVVRMKMQEMIMVFFELRHVKSSSDRGSDGITVLDRLLPVMQQIAKDIKACGSACDAYVKKGFLMKTVKAGTYENRLSEFCNVFDDHRRTVELAMSVHISLGVDAANDKLDDQHHRLKDIERKIDMLAFFRKFDTPREKDIHRFIDSHGGAKACISNDEALEELVLRSGELSVARISGKDTGRKSNDLPQLRKRLFKELQEDVDELFSRNMVLFERKLEMQNKQLTDALHQESSHIISTLLSGAHDRIIDPDLQKIWKDMGWKGSVKARHFVLALHDYYTDRANQQQSARRFTSSVDRLSTSPLSSSPKSPSRPSSAKSPSTAMTFKQRQDDQWALAYINAAYVQPILEAVDDDGTGFVSVKEVNTFVESRPEGWSLPTWIAFWAVGWQASISKYKGQIYTLIQTMFQVLEHVLPSNRRAIDEYLFHASFWRIELLLRSTRSINFKVMTDPDLARFTEAYSTAEEERIDANLKDVAYELDTPATVSLVTGEGRIERYIFPLLYLLLKRHLKVLKLACQHVLDTEELASLNESLVSALLSVDDRIQNLEAVFKQTHLDVQGRFGNFAFGLFQLSYGDIRRVPIQNTLGTWADEDDNTASGNEPLTLDTIKSSLKYIPRDILKYGIQDAFQATNYYEFEPHRLRSCPNPIQGTWTGHCSRKDGEESVTFLLRISFRLSPDRKTLLGKGEDYASTFNFAGTTCRGRGGYEFTFALTDDDGGLCRTCTGTLSMGSDTITAAWSDRRKKDNPDEVDYLPFTLRRTPPYLYRYRPTPHEFSEDPVRSRWAFACNAVLHEVQAKMWSREFFERRFGDRKRFVELSTRDLIVSMGLTPQNPLSSAEKQELDFLRRDLDPSEARFYHALATFEIQKLPWHPAWGCDWCERRITKCRIMCLECIADDLSDNIDLCSVCMDKMPTKRGFSHDVSHAMVKVEQTLHDFHFSRVVEGAKSALERAKGLLRNVEAASRSEDPSSFVLMSPRGSRGSGSSKDPADIKDLIACACCSKTVTTPCWACVICTRDTFVCHECDLKRLPALANGPSPGHTQAHALVRIRDSSIAGQNASTEEKLAALQQRLVNLEHKVADGLSAIDNKVEERLARLEAKMEHRFSTFEETAERRFDTLEALLRMVAAQTSALPSIYGQVVRDHVQSIYVKR</sequence>
<feature type="region of interest" description="Disordered" evidence="1">
    <location>
        <begin position="1"/>
        <end position="20"/>
    </location>
</feature>
<keyword evidence="3" id="KW-1185">Reference proteome</keyword>
<dbReference type="InterPro" id="IPR018247">
    <property type="entry name" value="EF_Hand_1_Ca_BS"/>
</dbReference>
<dbReference type="Proteomes" id="UP000541558">
    <property type="component" value="Unassembled WGS sequence"/>
</dbReference>